<name>H2CJF8_9LEPT</name>
<dbReference type="EMBL" id="JH597773">
    <property type="protein sequence ID" value="EHQ07115.1"/>
    <property type="molecule type" value="Genomic_DNA"/>
</dbReference>
<dbReference type="HOGENOM" id="CLU_246913_0_0_12"/>
<accession>H2CJF8</accession>
<feature type="compositionally biased region" description="Polar residues" evidence="1">
    <location>
        <begin position="601"/>
        <end position="610"/>
    </location>
</feature>
<evidence type="ECO:0000256" key="1">
    <source>
        <dbReference type="SAM" id="MobiDB-lite"/>
    </source>
</evidence>
<protein>
    <submittedName>
        <fullName evidence="2">Uncharacterized protein</fullName>
    </submittedName>
</protein>
<evidence type="ECO:0000313" key="2">
    <source>
        <dbReference type="EMBL" id="EHQ07115.1"/>
    </source>
</evidence>
<gene>
    <name evidence="2" type="ORF">Lepil_2440</name>
</gene>
<keyword evidence="3" id="KW-1185">Reference proteome</keyword>
<sequence length="1284" mass="152145">MKQCRYSIVLTKMSPFRPVLSVLLALLVLVTALSAFSDLSARTWADLKEPELLGSAKEGRMTGFVLGSYENWTNEKRQKRTALSLFFIFNATWYPKYDSVTFFPLYHRLASKIDDRRETIFFPLFWRQYENAENDFLLTPLTYYDKEDGDTTTVIGPYLAWWKNYETQDRPSYRGFGLFPLFHLGTDYGWQNGKTTVEERSLYLFPLFSYFEWSENRSLHLFPAIPFIYYHKSNDSHYGNGRFTANRKTFLIPFYSSSYATEDGSSWSFNILPFIYSSGRSFGREDRGFFTHLFPFFYYDSEEDADHYSRSILFPSIPFLFYSKSMESKDTASSTLFILPFYRSSYWRKDGASFEEESAHAFIPLYSYSSRNDRSRLWVFPVFFYKNGGESSTTSYMLFPFFFKSYTPPTADSEEETALWAIPFYKWKDSVSHGSHFVPLYWYERGGESDLTMLTPLYWNWRNGDTHKQAGPLFYTSRWKEDVVLTDEPHKGLKERREYSTTWLFNYYSWNHRKSEGYLFFPLRYRASDRLKEYDLYIPLTFSTNQSLAKIENGGLYLDSDYSIGYDVFSVSTRLPIIDRRIPDQFKRTDSPELFDPDVANDTTSKTTEPVETAEGPTVTRGKDIDPFDRTNTSAYMGWRALFGWTSYVRADSRRHFRILPLAWLSWNEADENEKMTFLFPLYLNYKSEEEQYMAFFPALLPVYGAYNKGESFVRVYGGPLYITSYDEELKESETSILWPFFKRYSSPEESGHRLFPVYSARTERTEDGERFRTFSWLHYGSGKTVATADETRTTSSFFSPLYLSSATRYQRKGEEAHRSAFHFFPVPVFTYLEDDARDDYNMLLLFGLGNSEDGSYNSFYALPLFYNSREATEKGDRTNTWIANLFHSYNDPEEQYREQDVIWPIFHSYSAPDREGWRVFPLFAHHRTTQPDTQTVTHYSPLHYSTQRSVTGEYASESRSFWLLNLYHSETYDSRTRKEDDRWLIWPLFRRYREVGRYSAGCDDVETDYRLYPVVYYTYESKVGSCKPETEHTFFMLPAIYMNRTETTSTDFLLGYYRDSGKGYGFHNLLYLADFEYDADSAEFGLAFHAVEYRSSKRGHSFELLWGLAADWQTYNATTGQYARPGGYDFRFLNYFQRNNSHEHGREFKTAFWPVYSYYSDENETSFWFLPTLSYHERKKGYAFDSDLAYLLWFREKDEQRRIDDNYILAGTIYRQYRKDEQGYKSRGSFWGWLWEYETEDDTGYEKFSILKGLIYRSVEHPAGNRRYAKALIFIPLYDKEMR</sequence>
<dbReference type="NCBIfam" id="NF047486">
    <property type="entry name" value="LA_1737_Cterm"/>
    <property type="match status" value="1"/>
</dbReference>
<organism evidence="2 3">
    <name type="scientific">Leptonema illini DSM 21528</name>
    <dbReference type="NCBI Taxonomy" id="929563"/>
    <lineage>
        <taxon>Bacteria</taxon>
        <taxon>Pseudomonadati</taxon>
        <taxon>Spirochaetota</taxon>
        <taxon>Spirochaetia</taxon>
        <taxon>Leptospirales</taxon>
        <taxon>Leptospiraceae</taxon>
        <taxon>Leptonema</taxon>
    </lineage>
</organism>
<evidence type="ECO:0000313" key="3">
    <source>
        <dbReference type="Proteomes" id="UP000005737"/>
    </source>
</evidence>
<reference evidence="2 3" key="1">
    <citation type="submission" date="2011-10" db="EMBL/GenBank/DDBJ databases">
        <title>The Improved High-Quality Draft genome of Leptonema illini DSM 21528.</title>
        <authorList>
            <consortium name="US DOE Joint Genome Institute (JGI-PGF)"/>
            <person name="Lucas S."/>
            <person name="Copeland A."/>
            <person name="Lapidus A."/>
            <person name="Glavina del Rio T."/>
            <person name="Dalin E."/>
            <person name="Tice H."/>
            <person name="Bruce D."/>
            <person name="Goodwin L."/>
            <person name="Pitluck S."/>
            <person name="Peters L."/>
            <person name="Mikhailova N."/>
            <person name="Held B."/>
            <person name="Kyrpides N."/>
            <person name="Mavromatis K."/>
            <person name="Ivanova N."/>
            <person name="Markowitz V."/>
            <person name="Cheng J.-F."/>
            <person name="Hugenholtz P."/>
            <person name="Woyke T."/>
            <person name="Wu D."/>
            <person name="Gronow S."/>
            <person name="Wellnitz S."/>
            <person name="Brambilla E.-M."/>
            <person name="Klenk H.-P."/>
            <person name="Eisen J.A."/>
        </authorList>
    </citation>
    <scope>NUCLEOTIDE SEQUENCE [LARGE SCALE GENOMIC DNA]</scope>
    <source>
        <strain evidence="2 3">DSM 21528</strain>
    </source>
</reference>
<dbReference type="Proteomes" id="UP000005737">
    <property type="component" value="Unassembled WGS sequence"/>
</dbReference>
<proteinExistence type="predicted"/>
<feature type="region of interest" description="Disordered" evidence="1">
    <location>
        <begin position="593"/>
        <end position="625"/>
    </location>
</feature>